<organism evidence="1 2">
    <name type="scientific">endosymbiont of Galathealinum brachiosum</name>
    <dbReference type="NCBI Taxonomy" id="2200906"/>
    <lineage>
        <taxon>Bacteria</taxon>
        <taxon>Pseudomonadati</taxon>
        <taxon>Pseudomonadota</taxon>
        <taxon>Gammaproteobacteria</taxon>
        <taxon>sulfur-oxidizing symbionts</taxon>
    </lineage>
</organism>
<evidence type="ECO:0000313" key="1">
    <source>
        <dbReference type="EMBL" id="RDH81056.1"/>
    </source>
</evidence>
<dbReference type="EMBL" id="QFXC01000013">
    <property type="protein sequence ID" value="RDH81056.1"/>
    <property type="molecule type" value="Genomic_DNA"/>
</dbReference>
<reference evidence="1 2" key="1">
    <citation type="journal article" date="2018" name="ISME J.">
        <title>Endosymbiont genomes yield clues of tubeworm success.</title>
        <authorList>
            <person name="Li Y."/>
            <person name="Liles M.R."/>
            <person name="Halanych K.M."/>
        </authorList>
    </citation>
    <scope>NUCLEOTIDE SEQUENCE [LARGE SCALE GENOMIC DNA]</scope>
    <source>
        <strain evidence="1">A1464</strain>
    </source>
</reference>
<comment type="caution">
    <text evidence="1">The sequence shown here is derived from an EMBL/GenBank/DDBJ whole genome shotgun (WGS) entry which is preliminary data.</text>
</comment>
<proteinExistence type="predicted"/>
<sequence>MGKILIFVFGLTLSGLVFSGNIADASNVGNNCEKIAGLIADELSRSGDRLSKKTAISRVKMWIDNVDSFHEKYYRISADAVYDLLAGVEALSERWQNRKPMSVRQAGMLCKVEYLESTL</sequence>
<keyword evidence="2" id="KW-1185">Reference proteome</keyword>
<evidence type="ECO:0000313" key="2">
    <source>
        <dbReference type="Proteomes" id="UP000254266"/>
    </source>
</evidence>
<gene>
    <name evidence="1" type="ORF">DIZ80_13120</name>
</gene>
<accession>A0A370DA52</accession>
<dbReference type="Proteomes" id="UP000254266">
    <property type="component" value="Unassembled WGS sequence"/>
</dbReference>
<protein>
    <submittedName>
        <fullName evidence="1">Uncharacterized protein</fullName>
    </submittedName>
</protein>
<dbReference type="AlphaFoldDB" id="A0A370DA52"/>
<name>A0A370DA52_9GAMM</name>